<accession>A0ACB0EAM9</accession>
<gene>
    <name evidence="1" type="ORF">MRATA1EN3_LOCUS8829</name>
</gene>
<organism evidence="1 2">
    <name type="scientific">Rangifer tarandus platyrhynchus</name>
    <name type="common">Svalbard reindeer</name>
    <dbReference type="NCBI Taxonomy" id="3082113"/>
    <lineage>
        <taxon>Eukaryota</taxon>
        <taxon>Metazoa</taxon>
        <taxon>Chordata</taxon>
        <taxon>Craniata</taxon>
        <taxon>Vertebrata</taxon>
        <taxon>Euteleostomi</taxon>
        <taxon>Mammalia</taxon>
        <taxon>Eutheria</taxon>
        <taxon>Laurasiatheria</taxon>
        <taxon>Artiodactyla</taxon>
        <taxon>Ruminantia</taxon>
        <taxon>Pecora</taxon>
        <taxon>Cervidae</taxon>
        <taxon>Odocoileinae</taxon>
        <taxon>Rangifer</taxon>
    </lineage>
</organism>
<name>A0ACB0EAM9_RANTA</name>
<sequence length="69" mass="7752">MLMGDCLEEEVEKKGSQKVESMEKCGGMRLRTWPPEGAWENEVRSQPSAQNLPVAPASFLRVKVFSVEL</sequence>
<evidence type="ECO:0000313" key="2">
    <source>
        <dbReference type="Proteomes" id="UP001162501"/>
    </source>
</evidence>
<dbReference type="Proteomes" id="UP001162501">
    <property type="component" value="Chromosome 17"/>
</dbReference>
<dbReference type="EMBL" id="OX596101">
    <property type="protein sequence ID" value="CAI9697616.1"/>
    <property type="molecule type" value="Genomic_DNA"/>
</dbReference>
<evidence type="ECO:0000313" key="1">
    <source>
        <dbReference type="EMBL" id="CAI9697616.1"/>
    </source>
</evidence>
<proteinExistence type="predicted"/>
<protein>
    <submittedName>
        <fullName evidence="1">Uncharacterized protein</fullName>
    </submittedName>
</protein>
<reference evidence="1" key="1">
    <citation type="submission" date="2023-05" db="EMBL/GenBank/DDBJ databases">
        <authorList>
            <consortium name="ELIXIR-Norway"/>
        </authorList>
    </citation>
    <scope>NUCLEOTIDE SEQUENCE</scope>
</reference>